<evidence type="ECO:0000313" key="4">
    <source>
        <dbReference type="EMBL" id="WIM95135.1"/>
    </source>
</evidence>
<keyword evidence="1" id="KW-0732">Signal</keyword>
<protein>
    <submittedName>
        <fullName evidence="4">Carbohydrate-binding protein</fullName>
    </submittedName>
</protein>
<dbReference type="InterPro" id="IPR006584">
    <property type="entry name" value="Cellulose-bd_IV"/>
</dbReference>
<dbReference type="CDD" id="cd04084">
    <property type="entry name" value="CBM6_xylanase-like"/>
    <property type="match status" value="1"/>
</dbReference>
<name>A0ABY8WDZ9_9ACTN</name>
<dbReference type="EMBL" id="CP126980">
    <property type="protein sequence ID" value="WIM95135.1"/>
    <property type="molecule type" value="Genomic_DNA"/>
</dbReference>
<dbReference type="InterPro" id="IPR005084">
    <property type="entry name" value="CBM6"/>
</dbReference>
<feature type="region of interest" description="Disordered" evidence="2">
    <location>
        <begin position="48"/>
        <end position="76"/>
    </location>
</feature>
<accession>A0ABY8WDZ9</accession>
<dbReference type="SMART" id="SM00606">
    <property type="entry name" value="CBD_IV"/>
    <property type="match status" value="1"/>
</dbReference>
<reference evidence="4 5" key="1">
    <citation type="submission" date="2023-06" db="EMBL/GenBank/DDBJ databases">
        <authorList>
            <person name="Yushchuk O."/>
            <person name="Binda E."/>
            <person name="Ruckert-Reed C."/>
            <person name="Fedorenko V."/>
            <person name="Kalinowski J."/>
            <person name="Marinelli F."/>
        </authorList>
    </citation>
    <scope>NUCLEOTIDE SEQUENCE [LARGE SCALE GENOMIC DNA]</scope>
    <source>
        <strain evidence="4 5">NRRL 3884</strain>
    </source>
</reference>
<sequence length="209" mass="22241">MDQRSPTVYRTRSWTTRNRALAGLAALGLLLTGYVIGRWQDTPAATATPAVAAPASESPAASPAPSLTPTTPAPTPVRYGLLQAEAANELAGVQPQDTEDEGGGQNVGWINRADHLRFDNFVFGEVPARKAKIRVASGAGVAGRVEIRLDTLESEPVGQLSVSNTGGWQAWRTGIAALTPVTGTHTVYLTFAADDDSEFMNVNWIQFDH</sequence>
<organism evidence="4 5">
    <name type="scientific">Actinoplanes oblitus</name>
    <dbReference type="NCBI Taxonomy" id="3040509"/>
    <lineage>
        <taxon>Bacteria</taxon>
        <taxon>Bacillati</taxon>
        <taxon>Actinomycetota</taxon>
        <taxon>Actinomycetes</taxon>
        <taxon>Micromonosporales</taxon>
        <taxon>Micromonosporaceae</taxon>
        <taxon>Actinoplanes</taxon>
    </lineage>
</organism>
<dbReference type="InterPro" id="IPR008979">
    <property type="entry name" value="Galactose-bd-like_sf"/>
</dbReference>
<evidence type="ECO:0000259" key="3">
    <source>
        <dbReference type="PROSITE" id="PS51175"/>
    </source>
</evidence>
<dbReference type="RefSeq" id="WP_284916420.1">
    <property type="nucleotide sequence ID" value="NZ_CP126980.1"/>
</dbReference>
<dbReference type="Pfam" id="PF03422">
    <property type="entry name" value="CBM_6"/>
    <property type="match status" value="1"/>
</dbReference>
<evidence type="ECO:0000256" key="2">
    <source>
        <dbReference type="SAM" id="MobiDB-lite"/>
    </source>
</evidence>
<proteinExistence type="predicted"/>
<feature type="domain" description="CBM6" evidence="3">
    <location>
        <begin position="80"/>
        <end position="208"/>
    </location>
</feature>
<dbReference type="SUPFAM" id="SSF49785">
    <property type="entry name" value="Galactose-binding domain-like"/>
    <property type="match status" value="1"/>
</dbReference>
<evidence type="ECO:0000256" key="1">
    <source>
        <dbReference type="ARBA" id="ARBA00022729"/>
    </source>
</evidence>
<dbReference type="Proteomes" id="UP001240150">
    <property type="component" value="Chromosome"/>
</dbReference>
<gene>
    <name evidence="4" type="ORF">ACTOB_007206</name>
</gene>
<evidence type="ECO:0000313" key="5">
    <source>
        <dbReference type="Proteomes" id="UP001240150"/>
    </source>
</evidence>
<dbReference type="PROSITE" id="PS51175">
    <property type="entry name" value="CBM6"/>
    <property type="match status" value="1"/>
</dbReference>
<keyword evidence="5" id="KW-1185">Reference proteome</keyword>
<feature type="compositionally biased region" description="Low complexity" evidence="2">
    <location>
        <begin position="48"/>
        <end position="70"/>
    </location>
</feature>
<dbReference type="Gene3D" id="2.60.120.260">
    <property type="entry name" value="Galactose-binding domain-like"/>
    <property type="match status" value="1"/>
</dbReference>